<feature type="transmembrane region" description="Helical" evidence="3">
    <location>
        <begin position="309"/>
        <end position="326"/>
    </location>
</feature>
<dbReference type="PANTHER" id="PTHR34069:SF2">
    <property type="entry name" value="BETA-KETOACYL-[ACYL-CARRIER-PROTEIN] SYNTHASE III"/>
    <property type="match status" value="1"/>
</dbReference>
<dbReference type="PANTHER" id="PTHR34069">
    <property type="entry name" value="3-OXOACYL-[ACYL-CARRIER-PROTEIN] SYNTHASE 3"/>
    <property type="match status" value="1"/>
</dbReference>
<dbReference type="STRING" id="1449983.GCA_000647835_00230"/>
<dbReference type="GO" id="GO:0004315">
    <property type="term" value="F:3-oxoacyl-[acyl-carrier-protein] synthase activity"/>
    <property type="evidence" value="ECO:0007669"/>
    <property type="project" value="InterPro"/>
</dbReference>
<organism evidence="6 9">
    <name type="scientific">Sporolactobacillus terrae</name>
    <dbReference type="NCBI Taxonomy" id="269673"/>
    <lineage>
        <taxon>Bacteria</taxon>
        <taxon>Bacillati</taxon>
        <taxon>Bacillota</taxon>
        <taxon>Bacilli</taxon>
        <taxon>Bacillales</taxon>
        <taxon>Sporolactobacillaceae</taxon>
        <taxon>Sporolactobacillus</taxon>
    </lineage>
</organism>
<dbReference type="Pfam" id="PF08545">
    <property type="entry name" value="ACP_syn_III"/>
    <property type="match status" value="1"/>
</dbReference>
<gene>
    <name evidence="7" type="ORF">C0674_11620</name>
    <name evidence="6" type="ORF">St703_23200</name>
</gene>
<reference evidence="7 8" key="1">
    <citation type="submission" date="2018-01" db="EMBL/GenBank/DDBJ databases">
        <title>Complete genome sequencing of Sporolactobacillus terrae DLG3.</title>
        <authorList>
            <person name="Nam Y.-D."/>
            <person name="Kang J."/>
            <person name="Chung W.-H."/>
        </authorList>
    </citation>
    <scope>NUCLEOTIDE SEQUENCE [LARGE SCALE GENOMIC DNA]</scope>
    <source>
        <strain evidence="7 8">DLG3</strain>
    </source>
</reference>
<evidence type="ECO:0000259" key="5">
    <source>
        <dbReference type="Pfam" id="PF08545"/>
    </source>
</evidence>
<evidence type="ECO:0000256" key="3">
    <source>
        <dbReference type="SAM" id="Phobius"/>
    </source>
</evidence>
<feature type="domain" description="Beta-ketoacyl-[acyl-carrier-protein] synthase III N-terminal" evidence="5">
    <location>
        <begin position="111"/>
        <end position="188"/>
    </location>
</feature>
<keyword evidence="3" id="KW-0812">Transmembrane</keyword>
<dbReference type="EMBL" id="CP025688">
    <property type="protein sequence ID" value="QAA23215.1"/>
    <property type="molecule type" value="Genomic_DNA"/>
</dbReference>
<dbReference type="GO" id="GO:0006633">
    <property type="term" value="P:fatty acid biosynthetic process"/>
    <property type="evidence" value="ECO:0007669"/>
    <property type="project" value="InterPro"/>
</dbReference>
<feature type="domain" description="Beta-ketoacyl-[acyl-carrier-protein] synthase III C-terminal" evidence="4">
    <location>
        <begin position="241"/>
        <end position="327"/>
    </location>
</feature>
<keyword evidence="2" id="KW-0012">Acyltransferase</keyword>
<dbReference type="InterPro" id="IPR016039">
    <property type="entry name" value="Thiolase-like"/>
</dbReference>
<dbReference type="GO" id="GO:0044550">
    <property type="term" value="P:secondary metabolite biosynthetic process"/>
    <property type="evidence" value="ECO:0007669"/>
    <property type="project" value="TreeGrafter"/>
</dbReference>
<sequence>MKITIRSVGAYHPKTSVTNAFFLKHFQDQGKDIDHFLKHMGRKSRYMIQNETENGLTMGIEAAKDALKRAKLSGEAMDMIVFSTQVPEYTFPTNATFVHHAIHASSRTIIMDSNANCGGMTVAVDHACRYMLANPSVNQTLVVGSDYNTLVCDPNDEVTYANYGDAACAVILEKTEGESGFLGSSYYSETLENKDKIIFPSVGLSQALRKGENNRYLKWIPFDGGCALPPAYQNIQELLDVEHLQPTDVKAYCLSQFSLANILEIQNHFHLDDEQIIYIGDQYGYTGTSSPFLALYEGIKEKRINRGDYVIFWTVGAGFQTIGVLFNY</sequence>
<dbReference type="AlphaFoldDB" id="A0A410DAQ9"/>
<dbReference type="Proteomes" id="UP000285882">
    <property type="component" value="Chromosome"/>
</dbReference>
<dbReference type="Pfam" id="PF08541">
    <property type="entry name" value="ACP_syn_III_C"/>
    <property type="match status" value="1"/>
</dbReference>
<keyword evidence="3" id="KW-1133">Transmembrane helix</keyword>
<dbReference type="Proteomes" id="UP000326951">
    <property type="component" value="Chromosome"/>
</dbReference>
<proteinExistence type="predicted"/>
<protein>
    <submittedName>
        <fullName evidence="6">3-oxoacyl-ACP synthase</fullName>
    </submittedName>
</protein>
<dbReference type="Gene3D" id="3.40.47.10">
    <property type="match status" value="1"/>
</dbReference>
<evidence type="ECO:0000256" key="2">
    <source>
        <dbReference type="ARBA" id="ARBA00023315"/>
    </source>
</evidence>
<dbReference type="InterPro" id="IPR013747">
    <property type="entry name" value="ACP_syn_III_C"/>
</dbReference>
<dbReference type="RefSeq" id="WP_028975693.1">
    <property type="nucleotide sequence ID" value="NZ_AP021853.1"/>
</dbReference>
<reference evidence="6 9" key="2">
    <citation type="submission" date="2019-09" db="EMBL/GenBank/DDBJ databases">
        <title>Complete genome sequence of Sporolactobacillus terrae 70-3.</title>
        <authorList>
            <person name="Tanaka N."/>
            <person name="Shiwa Y."/>
            <person name="Fujita N."/>
            <person name="Tanasupawat S."/>
        </authorList>
    </citation>
    <scope>NUCLEOTIDE SEQUENCE [LARGE SCALE GENOMIC DNA]</scope>
    <source>
        <strain evidence="6 9">70-3</strain>
    </source>
</reference>
<keyword evidence="1" id="KW-0808">Transferase</keyword>
<dbReference type="EMBL" id="AP021853">
    <property type="protein sequence ID" value="BBN99615.1"/>
    <property type="molecule type" value="Genomic_DNA"/>
</dbReference>
<evidence type="ECO:0000313" key="6">
    <source>
        <dbReference type="EMBL" id="BBN99615.1"/>
    </source>
</evidence>
<evidence type="ECO:0000313" key="8">
    <source>
        <dbReference type="Proteomes" id="UP000285882"/>
    </source>
</evidence>
<accession>A0A410DAQ9</accession>
<dbReference type="InterPro" id="IPR013751">
    <property type="entry name" value="ACP_syn_III_N"/>
</dbReference>
<keyword evidence="3" id="KW-0472">Membrane</keyword>
<name>A0A410DAQ9_9BACL</name>
<evidence type="ECO:0000259" key="4">
    <source>
        <dbReference type="Pfam" id="PF08541"/>
    </source>
</evidence>
<evidence type="ECO:0000313" key="9">
    <source>
        <dbReference type="Proteomes" id="UP000326951"/>
    </source>
</evidence>
<evidence type="ECO:0000256" key="1">
    <source>
        <dbReference type="ARBA" id="ARBA00022679"/>
    </source>
</evidence>
<dbReference type="SUPFAM" id="SSF53901">
    <property type="entry name" value="Thiolase-like"/>
    <property type="match status" value="2"/>
</dbReference>
<evidence type="ECO:0000313" key="7">
    <source>
        <dbReference type="EMBL" id="QAA23215.1"/>
    </source>
</evidence>
<keyword evidence="8" id="KW-1185">Reference proteome</keyword>